<dbReference type="Gene3D" id="1.10.287.70">
    <property type="match status" value="1"/>
</dbReference>
<keyword evidence="8 12" id="KW-1133">Transmembrane helix</keyword>
<feature type="transmembrane region" description="Helical" evidence="12">
    <location>
        <begin position="54"/>
        <end position="73"/>
    </location>
</feature>
<evidence type="ECO:0000259" key="13">
    <source>
        <dbReference type="Pfam" id="PF00520"/>
    </source>
</evidence>
<dbReference type="RefSeq" id="WP_322610047.1">
    <property type="nucleotide sequence ID" value="NZ_JARVCO010000012.1"/>
</dbReference>
<sequence length="269" mass="29446">MRNQPLKEKLFIIIFGADTPAGKAFDVGLFAAILISVGLTMLNSVHSVRDAHGLLVSSLNTVFTVLFTIEYVLRLYCAKNPVKYAHSFFGVVDLLAVLPFYLGLFIDNAEFLDVIKVLRMLRIFRVLKMAQYVGEADLLLNALMASRRKIGIFLVTVLTLVIIVGSLMYAIEGEQHGFNSIPQSVYWAIITVTTVGYGDMAPQTPLGQTLAAFLMIIAYSIIAVPTGIITAEVGLSTAMKRRGKICPSCKRGPHDTDAKYCKFCGAALD</sequence>
<feature type="domain" description="Ion transport" evidence="13">
    <location>
        <begin position="23"/>
        <end position="234"/>
    </location>
</feature>
<dbReference type="PRINTS" id="PR00169">
    <property type="entry name" value="KCHANNEL"/>
</dbReference>
<reference evidence="14 15" key="1">
    <citation type="journal article" date="2024" name="Appl. Environ. Microbiol.">
        <title>Pontiella agarivorans sp. nov., a novel marine anaerobic bacterium capable of degrading macroalgal polysaccharides and fixing nitrogen.</title>
        <authorList>
            <person name="Liu N."/>
            <person name="Kivenson V."/>
            <person name="Peng X."/>
            <person name="Cui Z."/>
            <person name="Lankiewicz T.S."/>
            <person name="Gosselin K.M."/>
            <person name="English C.J."/>
            <person name="Blair E.M."/>
            <person name="O'Malley M.A."/>
            <person name="Valentine D.L."/>
        </authorList>
    </citation>
    <scope>NUCLEOTIDE SEQUENCE [LARGE SCALE GENOMIC DNA]</scope>
    <source>
        <strain evidence="14 15">NLcol2</strain>
    </source>
</reference>
<evidence type="ECO:0000256" key="10">
    <source>
        <dbReference type="ARBA" id="ARBA00023136"/>
    </source>
</evidence>
<keyword evidence="9" id="KW-0406">Ion transport</keyword>
<evidence type="ECO:0000256" key="12">
    <source>
        <dbReference type="SAM" id="Phobius"/>
    </source>
</evidence>
<evidence type="ECO:0000313" key="14">
    <source>
        <dbReference type="EMBL" id="MDZ8120273.1"/>
    </source>
</evidence>
<name>A0ABU5N1H5_9BACT</name>
<keyword evidence="6" id="KW-0851">Voltage-gated channel</keyword>
<keyword evidence="4 12" id="KW-0812">Transmembrane</keyword>
<evidence type="ECO:0000256" key="3">
    <source>
        <dbReference type="ARBA" id="ARBA00022538"/>
    </source>
</evidence>
<evidence type="ECO:0000256" key="4">
    <source>
        <dbReference type="ARBA" id="ARBA00022692"/>
    </source>
</evidence>
<feature type="transmembrane region" description="Helical" evidence="12">
    <location>
        <begin position="150"/>
        <end position="171"/>
    </location>
</feature>
<evidence type="ECO:0000256" key="8">
    <source>
        <dbReference type="ARBA" id="ARBA00022989"/>
    </source>
</evidence>
<organism evidence="14 15">
    <name type="scientific">Pontiella agarivorans</name>
    <dbReference type="NCBI Taxonomy" id="3038953"/>
    <lineage>
        <taxon>Bacteria</taxon>
        <taxon>Pseudomonadati</taxon>
        <taxon>Kiritimatiellota</taxon>
        <taxon>Kiritimatiellia</taxon>
        <taxon>Kiritimatiellales</taxon>
        <taxon>Pontiellaceae</taxon>
        <taxon>Pontiella</taxon>
    </lineage>
</organism>
<evidence type="ECO:0000256" key="7">
    <source>
        <dbReference type="ARBA" id="ARBA00022958"/>
    </source>
</evidence>
<evidence type="ECO:0000256" key="11">
    <source>
        <dbReference type="ARBA" id="ARBA00023303"/>
    </source>
</evidence>
<dbReference type="InterPro" id="IPR005821">
    <property type="entry name" value="Ion_trans_dom"/>
</dbReference>
<dbReference type="InterPro" id="IPR028325">
    <property type="entry name" value="VG_K_chnl"/>
</dbReference>
<keyword evidence="7" id="KW-0630">Potassium</keyword>
<keyword evidence="15" id="KW-1185">Reference proteome</keyword>
<dbReference type="PANTHER" id="PTHR11537">
    <property type="entry name" value="VOLTAGE-GATED POTASSIUM CHANNEL"/>
    <property type="match status" value="1"/>
</dbReference>
<gene>
    <name evidence="14" type="ORF">P9H32_16705</name>
</gene>
<evidence type="ECO:0000256" key="1">
    <source>
        <dbReference type="ARBA" id="ARBA00004141"/>
    </source>
</evidence>
<proteinExistence type="predicted"/>
<dbReference type="Pfam" id="PF00520">
    <property type="entry name" value="Ion_trans"/>
    <property type="match status" value="1"/>
</dbReference>
<feature type="transmembrane region" description="Helical" evidence="12">
    <location>
        <begin position="210"/>
        <end position="235"/>
    </location>
</feature>
<dbReference type="PANTHER" id="PTHR11537:SF254">
    <property type="entry name" value="POTASSIUM VOLTAGE-GATED CHANNEL PROTEIN SHAB"/>
    <property type="match status" value="1"/>
</dbReference>
<evidence type="ECO:0000256" key="5">
    <source>
        <dbReference type="ARBA" id="ARBA00022826"/>
    </source>
</evidence>
<dbReference type="SUPFAM" id="SSF81324">
    <property type="entry name" value="Voltage-gated potassium channels"/>
    <property type="match status" value="1"/>
</dbReference>
<keyword evidence="5" id="KW-0631">Potassium channel</keyword>
<comment type="caution">
    <text evidence="14">The sequence shown here is derived from an EMBL/GenBank/DDBJ whole genome shotgun (WGS) entry which is preliminary data.</text>
</comment>
<evidence type="ECO:0000256" key="6">
    <source>
        <dbReference type="ARBA" id="ARBA00022882"/>
    </source>
</evidence>
<dbReference type="InterPro" id="IPR027359">
    <property type="entry name" value="Volt_channel_dom_sf"/>
</dbReference>
<keyword evidence="3" id="KW-0633">Potassium transport</keyword>
<keyword evidence="11" id="KW-0407">Ion channel</keyword>
<comment type="subcellular location">
    <subcellularLocation>
        <location evidence="1">Membrane</location>
        <topology evidence="1">Multi-pass membrane protein</topology>
    </subcellularLocation>
</comment>
<feature type="transmembrane region" description="Helical" evidence="12">
    <location>
        <begin position="21"/>
        <end position="42"/>
    </location>
</feature>
<feature type="transmembrane region" description="Helical" evidence="12">
    <location>
        <begin position="85"/>
        <end position="106"/>
    </location>
</feature>
<evidence type="ECO:0000256" key="2">
    <source>
        <dbReference type="ARBA" id="ARBA00022448"/>
    </source>
</evidence>
<accession>A0ABU5N1H5</accession>
<dbReference type="Proteomes" id="UP001290861">
    <property type="component" value="Unassembled WGS sequence"/>
</dbReference>
<keyword evidence="10 12" id="KW-0472">Membrane</keyword>
<dbReference type="EMBL" id="JARVCO010000012">
    <property type="protein sequence ID" value="MDZ8120273.1"/>
    <property type="molecule type" value="Genomic_DNA"/>
</dbReference>
<evidence type="ECO:0000313" key="15">
    <source>
        <dbReference type="Proteomes" id="UP001290861"/>
    </source>
</evidence>
<evidence type="ECO:0000256" key="9">
    <source>
        <dbReference type="ARBA" id="ARBA00023065"/>
    </source>
</evidence>
<dbReference type="Gene3D" id="1.20.120.350">
    <property type="entry name" value="Voltage-gated potassium channels. Chain C"/>
    <property type="match status" value="1"/>
</dbReference>
<keyword evidence="2" id="KW-0813">Transport</keyword>
<protein>
    <submittedName>
        <fullName evidence="14">Ion transporter</fullName>
    </submittedName>
</protein>